<dbReference type="SUPFAM" id="SSF52283">
    <property type="entry name" value="Formate/glycerate dehydrogenase catalytic domain-like"/>
    <property type="match status" value="1"/>
</dbReference>
<proteinExistence type="inferred from homology"/>
<dbReference type="GO" id="GO:0005829">
    <property type="term" value="C:cytosol"/>
    <property type="evidence" value="ECO:0007669"/>
    <property type="project" value="TreeGrafter"/>
</dbReference>
<dbReference type="InterPro" id="IPR006140">
    <property type="entry name" value="D-isomer_DH_NAD-bd"/>
</dbReference>
<dbReference type="CDD" id="cd12168">
    <property type="entry name" value="Mand_dh_like"/>
    <property type="match status" value="1"/>
</dbReference>
<dbReference type="GO" id="GO:0016618">
    <property type="term" value="F:hydroxypyruvate reductase [NAD(P)H] activity"/>
    <property type="evidence" value="ECO:0007669"/>
    <property type="project" value="TreeGrafter"/>
</dbReference>
<dbReference type="PROSITE" id="PS00065">
    <property type="entry name" value="D_2_HYDROXYACID_DH_1"/>
    <property type="match status" value="1"/>
</dbReference>
<keyword evidence="3" id="KW-0520">NAD</keyword>
<dbReference type="OrthoDB" id="9991913at2759"/>
<dbReference type="Pfam" id="PF00389">
    <property type="entry name" value="2-Hacid_dh"/>
    <property type="match status" value="1"/>
</dbReference>
<evidence type="ECO:0000256" key="1">
    <source>
        <dbReference type="ARBA" id="ARBA00005854"/>
    </source>
</evidence>
<evidence type="ECO:0000259" key="6">
    <source>
        <dbReference type="Pfam" id="PF02826"/>
    </source>
</evidence>
<sequence>MERPKVLLLGEIIHALQSWRGLTSLAEIVGPGVETRAEFIEKCRQGGFEGVVVVHRMYHSVTVTGLIDEELVQALPESVKFICHTGEQYTPSSNYPVNVFHTGAGYDQIDVAACSKRQIQVSNVPQEVNDSTADTAIFLMLGALRVFNQSIMTLRSGSWRGNPSPPLGHDPEGKTLGIIGCGGIGRNMAKKAAAFGMKVVYHNRTKSDDITEAEYVGLDELLRSSDVIAISLPLNARTRHFLSYKDFEKMKQGVVIINTARGPIIDEQALVDALESGKVWSCGLDVYENEPTVHPGLIAHPRAMLLPHLGTYTVETHAKMEERCIANVRAALEKGKVNDLVPEQLGEF</sequence>
<keyword evidence="2 4" id="KW-0560">Oxidoreductase</keyword>
<dbReference type="InterPro" id="IPR036291">
    <property type="entry name" value="NAD(P)-bd_dom_sf"/>
</dbReference>
<dbReference type="SUPFAM" id="SSF51735">
    <property type="entry name" value="NAD(P)-binding Rossmann-fold domains"/>
    <property type="match status" value="1"/>
</dbReference>
<dbReference type="FunFam" id="3.40.50.720:FF:000203">
    <property type="entry name" value="D-3-phosphoglycerate dehydrogenase (SerA)"/>
    <property type="match status" value="1"/>
</dbReference>
<dbReference type="Proteomes" id="UP000277212">
    <property type="component" value="Unassembled WGS sequence"/>
</dbReference>
<dbReference type="EMBL" id="NKUJ01000090">
    <property type="protein sequence ID" value="RMJ14225.1"/>
    <property type="molecule type" value="Genomic_DNA"/>
</dbReference>
<feature type="domain" description="D-isomer specific 2-hydroxyacid dehydrogenase catalytic" evidence="5">
    <location>
        <begin position="99"/>
        <end position="341"/>
    </location>
</feature>
<evidence type="ECO:0000256" key="3">
    <source>
        <dbReference type="ARBA" id="ARBA00023027"/>
    </source>
</evidence>
<evidence type="ECO:0000259" key="5">
    <source>
        <dbReference type="Pfam" id="PF00389"/>
    </source>
</evidence>
<keyword evidence="8" id="KW-1185">Reference proteome</keyword>
<name>A0A3M2SAP1_9HYPO</name>
<reference evidence="7 8" key="1">
    <citation type="submission" date="2017-06" db="EMBL/GenBank/DDBJ databases">
        <title>Comparative genomic analysis of Ambrosia Fusariam Clade fungi.</title>
        <authorList>
            <person name="Stajich J.E."/>
            <person name="Carrillo J."/>
            <person name="Kijimoto T."/>
            <person name="Eskalen A."/>
            <person name="O'Donnell K."/>
            <person name="Kasson M."/>
        </authorList>
    </citation>
    <scope>NUCLEOTIDE SEQUENCE [LARGE SCALE GENOMIC DNA]</scope>
    <source>
        <strain evidence="7">UCR3666</strain>
    </source>
</reference>
<comment type="caution">
    <text evidence="7">The sequence shown here is derived from an EMBL/GenBank/DDBJ whole genome shotgun (WGS) entry which is preliminary data.</text>
</comment>
<evidence type="ECO:0000256" key="4">
    <source>
        <dbReference type="RuleBase" id="RU003719"/>
    </source>
</evidence>
<evidence type="ECO:0008006" key="9">
    <source>
        <dbReference type="Google" id="ProtNLM"/>
    </source>
</evidence>
<dbReference type="InterPro" id="IPR029752">
    <property type="entry name" value="D-isomer_DH_CS1"/>
</dbReference>
<dbReference type="InterPro" id="IPR029753">
    <property type="entry name" value="D-isomer_DH_CS"/>
</dbReference>
<dbReference type="InterPro" id="IPR006139">
    <property type="entry name" value="D-isomer_2_OHA_DH_cat_dom"/>
</dbReference>
<dbReference type="GO" id="GO:0030267">
    <property type="term" value="F:glyoxylate reductase (NADPH) activity"/>
    <property type="evidence" value="ECO:0007669"/>
    <property type="project" value="TreeGrafter"/>
</dbReference>
<dbReference type="PANTHER" id="PTHR10996">
    <property type="entry name" value="2-HYDROXYACID DEHYDROGENASE-RELATED"/>
    <property type="match status" value="1"/>
</dbReference>
<comment type="similarity">
    <text evidence="1 4">Belongs to the D-isomer specific 2-hydroxyacid dehydrogenase family.</text>
</comment>
<feature type="domain" description="D-isomer specific 2-hydroxyacid dehydrogenase NAD-binding" evidence="6">
    <location>
        <begin position="138"/>
        <end position="310"/>
    </location>
</feature>
<dbReference type="GO" id="GO:0051287">
    <property type="term" value="F:NAD binding"/>
    <property type="evidence" value="ECO:0007669"/>
    <property type="project" value="InterPro"/>
</dbReference>
<protein>
    <recommendedName>
        <fullName evidence="9">2-hydroxyacid dehydrogenase</fullName>
    </recommendedName>
</protein>
<dbReference type="PANTHER" id="PTHR10996:SF269">
    <property type="entry name" value="HYPOTHETICAL D-ISOMER SPECIFIC 2-HYDROXYACID DEHYDROGENASE (EUROFUNG)"/>
    <property type="match status" value="1"/>
</dbReference>
<dbReference type="PROSITE" id="PS00671">
    <property type="entry name" value="D_2_HYDROXYACID_DH_3"/>
    <property type="match status" value="1"/>
</dbReference>
<dbReference type="AlphaFoldDB" id="A0A3M2SAP1"/>
<dbReference type="InterPro" id="IPR050223">
    <property type="entry name" value="D-isomer_2-hydroxyacid_DH"/>
</dbReference>
<dbReference type="STRING" id="2010991.A0A3M2SAP1"/>
<dbReference type="Pfam" id="PF02826">
    <property type="entry name" value="2-Hacid_dh_C"/>
    <property type="match status" value="1"/>
</dbReference>
<evidence type="ECO:0000313" key="7">
    <source>
        <dbReference type="EMBL" id="RMJ14225.1"/>
    </source>
</evidence>
<organism evidence="7 8">
    <name type="scientific">Fusarium kuroshium</name>
    <dbReference type="NCBI Taxonomy" id="2010991"/>
    <lineage>
        <taxon>Eukaryota</taxon>
        <taxon>Fungi</taxon>
        <taxon>Dikarya</taxon>
        <taxon>Ascomycota</taxon>
        <taxon>Pezizomycotina</taxon>
        <taxon>Sordariomycetes</taxon>
        <taxon>Hypocreomycetidae</taxon>
        <taxon>Hypocreales</taxon>
        <taxon>Nectriaceae</taxon>
        <taxon>Fusarium</taxon>
        <taxon>Fusarium solani species complex</taxon>
    </lineage>
</organism>
<dbReference type="Gene3D" id="3.40.50.720">
    <property type="entry name" value="NAD(P)-binding Rossmann-like Domain"/>
    <property type="match status" value="3"/>
</dbReference>
<accession>A0A3M2SAP1</accession>
<gene>
    <name evidence="7" type="ORF">CDV36_006106</name>
</gene>
<evidence type="ECO:0000256" key="2">
    <source>
        <dbReference type="ARBA" id="ARBA00023002"/>
    </source>
</evidence>
<evidence type="ECO:0000313" key="8">
    <source>
        <dbReference type="Proteomes" id="UP000277212"/>
    </source>
</evidence>